<sequence>MVFQEVLLKHIQPPALAQKKPQLEGRMMTIAERLREEGMKEGLKEGREIARKEHNEQLARLMISKKYDLASIMELTGMTESELKKLQC</sequence>
<proteinExistence type="predicted"/>
<dbReference type="GO" id="GO:0006310">
    <property type="term" value="P:DNA recombination"/>
    <property type="evidence" value="ECO:0007669"/>
    <property type="project" value="TreeGrafter"/>
</dbReference>
<dbReference type="GO" id="GO:1990238">
    <property type="term" value="F:double-stranded DNA endonuclease activity"/>
    <property type="evidence" value="ECO:0007669"/>
    <property type="project" value="TreeGrafter"/>
</dbReference>
<dbReference type="EMBL" id="CP024770">
    <property type="protein sequence ID" value="QGY32255.1"/>
    <property type="molecule type" value="Genomic_DNA"/>
</dbReference>
<organism evidence="1 2">
    <name type="scientific">Pantoea cypripedii</name>
    <name type="common">Pectobacterium cypripedii</name>
    <name type="synonym">Erwinia cypripedii</name>
    <dbReference type="NCBI Taxonomy" id="55209"/>
    <lineage>
        <taxon>Bacteria</taxon>
        <taxon>Pseudomonadati</taxon>
        <taxon>Pseudomonadota</taxon>
        <taxon>Gammaproteobacteria</taxon>
        <taxon>Enterobacterales</taxon>
        <taxon>Erwiniaceae</taxon>
        <taxon>Pantoea</taxon>
    </lineage>
</organism>
<dbReference type="PANTHER" id="PTHR34611:SF2">
    <property type="entry name" value="INACTIVE RECOMBINATION-PROMOTING NUCLEASE-LIKE PROTEIN RPNE-RELATED"/>
    <property type="match status" value="1"/>
</dbReference>
<keyword evidence="1" id="KW-0614">Plasmid</keyword>
<evidence type="ECO:0000313" key="2">
    <source>
        <dbReference type="Proteomes" id="UP000502005"/>
    </source>
</evidence>
<name>A0A6B9GFQ6_PANCY</name>
<geneLocation type="plasmid" evidence="2">
    <name>pne1b</name>
</geneLocation>
<dbReference type="PANTHER" id="PTHR34611">
    <property type="match status" value="1"/>
</dbReference>
<gene>
    <name evidence="1" type="ORF">CUN67_25015</name>
</gene>
<accession>A0A6B9GFQ6</accession>
<protein>
    <submittedName>
        <fullName evidence="1">Uncharacterized protein</fullName>
    </submittedName>
</protein>
<dbReference type="AlphaFoldDB" id="A0A6B9GFQ6"/>
<dbReference type="InterPro" id="IPR051699">
    <property type="entry name" value="Rpn/YhgA-like_nuclease"/>
</dbReference>
<reference evidence="1 2" key="1">
    <citation type="submission" date="2017-11" db="EMBL/GenBank/DDBJ databases">
        <title>Genome sequence of Pantoea cypripedii NE1.</title>
        <authorList>
            <person name="Nascimento F.X."/>
        </authorList>
    </citation>
    <scope>NUCLEOTIDE SEQUENCE [LARGE SCALE GENOMIC DNA]</scope>
    <source>
        <strain evidence="1 2">NE1</strain>
        <plasmid evidence="2">pne1b</plasmid>
    </source>
</reference>
<dbReference type="Proteomes" id="UP000502005">
    <property type="component" value="Plasmid pNE1B"/>
</dbReference>
<evidence type="ECO:0000313" key="1">
    <source>
        <dbReference type="EMBL" id="QGY32255.1"/>
    </source>
</evidence>